<dbReference type="GeneID" id="97209970"/>
<evidence type="ECO:0000313" key="2">
    <source>
        <dbReference type="Proteomes" id="UP001167357"/>
    </source>
</evidence>
<proteinExistence type="predicted"/>
<organism evidence="1 2">
    <name type="scientific">Xanthomonas nasturtii</name>
    <dbReference type="NCBI Taxonomy" id="1843581"/>
    <lineage>
        <taxon>Bacteria</taxon>
        <taxon>Pseudomonadati</taxon>
        <taxon>Pseudomonadota</taxon>
        <taxon>Gammaproteobacteria</taxon>
        <taxon>Lysobacterales</taxon>
        <taxon>Lysobacteraceae</taxon>
        <taxon>Xanthomonas</taxon>
    </lineage>
</organism>
<evidence type="ECO:0000313" key="1">
    <source>
        <dbReference type="EMBL" id="MCL1552464.1"/>
    </source>
</evidence>
<dbReference type="EMBL" id="JAMBED010000034">
    <property type="protein sequence ID" value="MCL1552464.1"/>
    <property type="molecule type" value="Genomic_DNA"/>
</dbReference>
<reference evidence="1" key="1">
    <citation type="submission" date="2022-04" db="EMBL/GenBank/DDBJ databases">
        <title>Genomic comparison of 19 strains of Xanthomonas nasturtii, a newly emerging watercress pathogen.</title>
        <authorList>
            <person name="Harrison J."/>
            <person name="Greer S."/>
            <person name="Hussain R."/>
            <person name="Lascelles D."/>
            <person name="Roberts M."/>
            <person name="Carter B."/>
            <person name="Bryning A."/>
            <person name="Carroll S."/>
            <person name="Aspin A."/>
            <person name="Cruz L."/>
            <person name="Cruz J."/>
            <person name="Grant M."/>
            <person name="Vicente J."/>
            <person name="Studholme D.J."/>
        </authorList>
    </citation>
    <scope>NUCLEOTIDE SEQUENCE</scope>
    <source>
        <strain evidence="1">10016B</strain>
    </source>
</reference>
<keyword evidence="2" id="KW-1185">Reference proteome</keyword>
<sequence length="79" mass="8530">MLRTTVMRRCSCDVMRGGCPLQLAIHARTETDTSRIGVVIKAATANAINLDAGWYAFSNRLAILVGCSIAARNHGQRLA</sequence>
<name>A0ABT0LU51_9XANT</name>
<protein>
    <submittedName>
        <fullName evidence="1">Uncharacterized protein</fullName>
    </submittedName>
</protein>
<dbReference type="RefSeq" id="WP_147308547.1">
    <property type="nucleotide sequence ID" value="NZ_CP142004.2"/>
</dbReference>
<dbReference type="Proteomes" id="UP001167357">
    <property type="component" value="Unassembled WGS sequence"/>
</dbReference>
<accession>A0ABT0LU51</accession>
<gene>
    <name evidence="1" type="ORF">M3O51_14430</name>
</gene>
<comment type="caution">
    <text evidence="1">The sequence shown here is derived from an EMBL/GenBank/DDBJ whole genome shotgun (WGS) entry which is preliminary data.</text>
</comment>